<dbReference type="GO" id="GO:0005576">
    <property type="term" value="C:extracellular region"/>
    <property type="evidence" value="ECO:0007669"/>
    <property type="project" value="UniProtKB-SubCell"/>
</dbReference>
<organism evidence="9">
    <name type="scientific">Anaerostipes caccae</name>
    <dbReference type="NCBI Taxonomy" id="105841"/>
    <lineage>
        <taxon>Bacteria</taxon>
        <taxon>Bacillati</taxon>
        <taxon>Bacillota</taxon>
        <taxon>Clostridia</taxon>
        <taxon>Lachnospirales</taxon>
        <taxon>Lachnospiraceae</taxon>
        <taxon>Anaerostipes</taxon>
    </lineage>
</organism>
<keyword evidence="7" id="KW-0998">Cell outer membrane</keyword>
<evidence type="ECO:0000256" key="1">
    <source>
        <dbReference type="ARBA" id="ARBA00004196"/>
    </source>
</evidence>
<dbReference type="RefSeq" id="WP_006567510.1">
    <property type="nucleotide sequence ID" value="NZ_BAABZP010000001.1"/>
</dbReference>
<evidence type="ECO:0000256" key="8">
    <source>
        <dbReference type="SAM" id="SignalP"/>
    </source>
</evidence>
<feature type="chain" id="PRO_5039458999" evidence="8">
    <location>
        <begin position="22"/>
        <end position="1379"/>
    </location>
</feature>
<evidence type="ECO:0000256" key="4">
    <source>
        <dbReference type="ARBA" id="ARBA00022525"/>
    </source>
</evidence>
<name>A0A6N2VJR2_9FIRM</name>
<dbReference type="NCBIfam" id="TIGR01376">
    <property type="entry name" value="POMP_repeat"/>
    <property type="match status" value="1"/>
</dbReference>
<evidence type="ECO:0000256" key="3">
    <source>
        <dbReference type="ARBA" id="ARBA00004613"/>
    </source>
</evidence>
<comment type="subcellular location">
    <subcellularLocation>
        <location evidence="1">Cell envelope</location>
    </subcellularLocation>
    <subcellularLocation>
        <location evidence="2">Cell outer membrane</location>
    </subcellularLocation>
    <subcellularLocation>
        <location evidence="3">Secreted</location>
    </subcellularLocation>
</comment>
<dbReference type="SMART" id="SM00710">
    <property type="entry name" value="PbH1"/>
    <property type="match status" value="11"/>
</dbReference>
<evidence type="ECO:0000256" key="6">
    <source>
        <dbReference type="ARBA" id="ARBA00023136"/>
    </source>
</evidence>
<evidence type="ECO:0000256" key="7">
    <source>
        <dbReference type="ARBA" id="ARBA00023237"/>
    </source>
</evidence>
<accession>A0A6N2VJR2</accession>
<reference evidence="9" key="1">
    <citation type="submission" date="2019-11" db="EMBL/GenBank/DDBJ databases">
        <authorList>
            <person name="Feng L."/>
        </authorList>
    </citation>
    <scope>NUCLEOTIDE SEQUENCE</scope>
    <source>
        <strain evidence="9">AcaccaeLFYP115</strain>
    </source>
</reference>
<proteinExistence type="predicted"/>
<feature type="signal peptide" evidence="8">
    <location>
        <begin position="1"/>
        <end position="21"/>
    </location>
</feature>
<evidence type="ECO:0000313" key="9">
    <source>
        <dbReference type="EMBL" id="VYT29793.1"/>
    </source>
</evidence>
<keyword evidence="6" id="KW-0472">Membrane</keyword>
<dbReference type="SUPFAM" id="SSF51126">
    <property type="entry name" value="Pectin lyase-like"/>
    <property type="match status" value="1"/>
</dbReference>
<keyword evidence="5 8" id="KW-0732">Signal</keyword>
<sequence length="1379" mass="148299">MKKWGKRIISGVIAASLLTAAAISGSEQGTGTVASVVQAGTETSFMGKLLEGGYIDVFTSGTQEEQNKFYDGLSPQQQSVFLEVTNCQITRELIKSERSKEELEQFFDRLQPYFLILKKGNQEKPDDEIVIECINQIEGTDYHSSEQYIKQLVSGKKDHYLEFYNALKLVKDGKLEIESAVDDFYKELGFLKKDRVPANSAEVSRQSVQVQKKAAAKAVSDGYSNFKAVSSLKALKDAVASVKKGEKIAVRVDKGFNVTSVIRTNGRHVKIYADGESGHNLNRTAGYKDVMLEVNGGSLTLGAYDGDGRAKNNLYINGKNIAASAPLIEVTSGHLYLNKYSRIIDGYFLADFAGGAGIALNSGTSCYMFGGRIDNCRAKSSKDVSSGSPKSSHGGGVLVGNGSSFYMFAGSIEHCQAIHGGGIMNYGTLRLYGGAISDCAASNQKKDALGGAVKVQGAIETDGKVSSTKGDLGVWKYRRSAAWIVNGKDGYQQVTTTGVVLKNNQADAGGAICLNNGSNGAIQDCSINGNHSTGNGAGICLSNGSYKKGAALELKMGAVIHGNESKGYGGGFYCADSVKGSLSGGTMYDNSAKYGAGIYHEAEFRMSGGTVRNNHSGNSGGGIYAKGKLSMTGGEISANTAATYGGGAILKTAGGSVSGGSIKGNSASANGGGLQIDGTVSLSNASVSSNSASGKGGGISVSSSGTCNLSSGNVSGNTAKAGGGGIYIDGTCKANGSSFTGNQSSGDGGAVYIASGTFTTFQANQAVNIQGNSASGNGSGIYNRNITVLNNNAHILNNHCKNGTQRGIFHQGSLFSIEGNTEIQQEIYLAKDRFVTASNRYFSNSNSLKAKISLDTANIRNGYAVVKGNVSNSADGNYKTGEALLNNQSAGGRFVYAGSGYVMRPGNLKKSSSGCAPFSIVLSQAYQIRYDKNSKEEVMNMPTAAVKYWEEDIRLSALTPASGSGAFVAWNTKADGTGDGYQPGNVYTANADATLFALWPHYRVEYLPGIRSAAGTTDSQEQNKSEDILLRKNGFRSSEGKFVGWKQDISSARKRMELEPVGYKELKEEREKGKLNHILDFAESNKKVNSSENLDNINSLLDVEDIFFMEGQWDSKPDIILNDKKTFLENEKIKKNDLLKVVKGCYDEEDGELTKKVQIIKLDYAKSMKGYRPETQNFSGGMNDTDVMDTYFMKLEKDETVEVKVTFQAEDSVGNVAEKEGTVCVTYNNPPKLHSQNLAFYQKDLDNNPQTILKEIFENYQVEDIEDDKKGLKVPVSVIDPIPLQIEKLNSVGEHKIVYQAIDSLGKKTKLDSIVYIAENNPFKDSYKYNVRFINKKYLYTLKESSKWKKDEELNAQLTSQLEKTKEDAVLKYEFEIKK</sequence>
<dbReference type="EMBL" id="CACRSQ010000007">
    <property type="protein sequence ID" value="VYT29793.1"/>
    <property type="molecule type" value="Genomic_DNA"/>
</dbReference>
<evidence type="ECO:0000256" key="5">
    <source>
        <dbReference type="ARBA" id="ARBA00022729"/>
    </source>
</evidence>
<dbReference type="InterPro" id="IPR011050">
    <property type="entry name" value="Pectin_lyase_fold/virulence"/>
</dbReference>
<evidence type="ECO:0000256" key="2">
    <source>
        <dbReference type="ARBA" id="ARBA00004442"/>
    </source>
</evidence>
<dbReference type="GO" id="GO:0009279">
    <property type="term" value="C:cell outer membrane"/>
    <property type="evidence" value="ECO:0007669"/>
    <property type="project" value="UniProtKB-SubCell"/>
</dbReference>
<dbReference type="InterPro" id="IPR003368">
    <property type="entry name" value="POMP_repeat"/>
</dbReference>
<keyword evidence="4" id="KW-0964">Secreted</keyword>
<gene>
    <name evidence="9" type="ORF">ACLFYP115_02538</name>
</gene>
<protein>
    <submittedName>
        <fullName evidence="9">Uncharacterized protein</fullName>
    </submittedName>
</protein>
<dbReference type="InterPro" id="IPR006626">
    <property type="entry name" value="PbH1"/>
</dbReference>